<evidence type="ECO:0000313" key="3">
    <source>
        <dbReference type="Proteomes" id="UP000318582"/>
    </source>
</evidence>
<name>A0A507DV96_9FUNG</name>
<dbReference type="PANTHER" id="PTHR28617:SF1">
    <property type="entry name" value="CILIA- AND FLAGELLA-ASSOCIATED PROTEIN 77"/>
    <property type="match status" value="1"/>
</dbReference>
<comment type="caution">
    <text evidence="2">The sequence shown here is derived from an EMBL/GenBank/DDBJ whole genome shotgun (WGS) entry which is preliminary data.</text>
</comment>
<dbReference type="EMBL" id="QEAQ01000127">
    <property type="protein sequence ID" value="TPX55117.1"/>
    <property type="molecule type" value="Genomic_DNA"/>
</dbReference>
<dbReference type="AlphaFoldDB" id="A0A507DV96"/>
<organism evidence="2 3">
    <name type="scientific">Powellomyces hirtus</name>
    <dbReference type="NCBI Taxonomy" id="109895"/>
    <lineage>
        <taxon>Eukaryota</taxon>
        <taxon>Fungi</taxon>
        <taxon>Fungi incertae sedis</taxon>
        <taxon>Chytridiomycota</taxon>
        <taxon>Chytridiomycota incertae sedis</taxon>
        <taxon>Chytridiomycetes</taxon>
        <taxon>Spizellomycetales</taxon>
        <taxon>Powellomycetaceae</taxon>
        <taxon>Powellomyces</taxon>
    </lineage>
</organism>
<dbReference type="PANTHER" id="PTHR28617">
    <property type="entry name" value="CILIA- AND FLAGELLA-ASSOCIATED PROTEIN 77"/>
    <property type="match status" value="1"/>
</dbReference>
<sequence>MAPNVSVARKGCGPVMSANAGNMPTPTPLPITSSGRLTNNVLLVHSSVGKTRPSVYSLPGMNHIYGKRVEYPFYLLVLQHWHIHSHARDSTPKTLNYIAMNRGAAKEGIINPRDLRKYRKLNPIRINVSTTHGTPGGVQTVGGGAALYKKAPIPSDADPRFTYGKPTRPSTPVADLMTDRYQREWLVQQEKRLAEASRAPKKLKSWELSKTSTHSKSNTPKTFPICERDPKTLWKMSKFSSVPAHLSTWRDASDPALQFAADGSKEVFKVVDDKWLGLPPRELTRPIYMQKDFERQQRAAAVAAEPVKRDEKNAGVVTSTATKSVRFNVREVPVGAAKIVAGRTTSAGGVRTTAVATVPVVATTAMGPASVHTKSVTQKKGGDRTTETLSSIEVHAYPVADDVTHAAVAGATTDEIATGHHALGSVYGVTKEMGKEAIVKGALPVLPGEVGGRGIEQHRVSV</sequence>
<feature type="compositionally biased region" description="Polar residues" evidence="1">
    <location>
        <begin position="208"/>
        <end position="221"/>
    </location>
</feature>
<protein>
    <submittedName>
        <fullName evidence="2">Uncharacterized protein</fullName>
    </submittedName>
</protein>
<dbReference type="InterPro" id="IPR029147">
    <property type="entry name" value="CFAP77"/>
</dbReference>
<dbReference type="Proteomes" id="UP000318582">
    <property type="component" value="Unassembled WGS sequence"/>
</dbReference>
<reference evidence="2 3" key="1">
    <citation type="journal article" date="2019" name="Sci. Rep.">
        <title>Comparative genomics of chytrid fungi reveal insights into the obligate biotrophic and pathogenic lifestyle of Synchytrium endobioticum.</title>
        <authorList>
            <person name="van de Vossenberg B.T.L.H."/>
            <person name="Warris S."/>
            <person name="Nguyen H.D.T."/>
            <person name="van Gent-Pelzer M.P.E."/>
            <person name="Joly D.L."/>
            <person name="van de Geest H.C."/>
            <person name="Bonants P.J.M."/>
            <person name="Smith D.S."/>
            <person name="Levesque C.A."/>
            <person name="van der Lee T.A.J."/>
        </authorList>
    </citation>
    <scope>NUCLEOTIDE SEQUENCE [LARGE SCALE GENOMIC DNA]</scope>
    <source>
        <strain evidence="2 3">CBS 809.83</strain>
    </source>
</reference>
<feature type="region of interest" description="Disordered" evidence="1">
    <location>
        <begin position="196"/>
        <end position="224"/>
    </location>
</feature>
<evidence type="ECO:0000256" key="1">
    <source>
        <dbReference type="SAM" id="MobiDB-lite"/>
    </source>
</evidence>
<dbReference type="STRING" id="109895.A0A507DV96"/>
<evidence type="ECO:0000313" key="2">
    <source>
        <dbReference type="EMBL" id="TPX55117.1"/>
    </source>
</evidence>
<accession>A0A507DV96</accession>
<proteinExistence type="predicted"/>
<dbReference type="Pfam" id="PF14825">
    <property type="entry name" value="CFAP77"/>
    <property type="match status" value="1"/>
</dbReference>
<keyword evidence="3" id="KW-1185">Reference proteome</keyword>
<gene>
    <name evidence="2" type="ORF">PhCBS80983_g05591</name>
</gene>